<keyword evidence="8 11" id="KW-0406">Ion transport</keyword>
<keyword evidence="15" id="KW-1185">Reference proteome</keyword>
<evidence type="ECO:0000256" key="4">
    <source>
        <dbReference type="ARBA" id="ARBA00022475"/>
    </source>
</evidence>
<evidence type="ECO:0000256" key="5">
    <source>
        <dbReference type="ARBA" id="ARBA00022692"/>
    </source>
</evidence>
<comment type="caution">
    <text evidence="14">The sequence shown here is derived from an EMBL/GenBank/DDBJ whole genome shotgun (WGS) entry which is preliminary data.</text>
</comment>
<evidence type="ECO:0000259" key="13">
    <source>
        <dbReference type="Pfam" id="PF02932"/>
    </source>
</evidence>
<dbReference type="EMBL" id="BMAW01052637">
    <property type="protein sequence ID" value="GFS86597.1"/>
    <property type="molecule type" value="Genomic_DNA"/>
</dbReference>
<dbReference type="Gene3D" id="1.20.58.390">
    <property type="entry name" value="Neurotransmitter-gated ion-channel transmembrane domain"/>
    <property type="match status" value="1"/>
</dbReference>
<proteinExistence type="inferred from homology"/>
<dbReference type="InterPro" id="IPR036719">
    <property type="entry name" value="Neuro-gated_channel_TM_sf"/>
</dbReference>
<keyword evidence="4" id="KW-1003">Cell membrane</keyword>
<evidence type="ECO:0000256" key="10">
    <source>
        <dbReference type="ARBA" id="ARBA00023303"/>
    </source>
</evidence>
<name>A0A8X6MZN0_NEPPI</name>
<keyword evidence="7 11" id="KW-1133">Transmembrane helix</keyword>
<evidence type="ECO:0000256" key="1">
    <source>
        <dbReference type="ARBA" id="ARBA00004141"/>
    </source>
</evidence>
<dbReference type="InterPro" id="IPR018000">
    <property type="entry name" value="Neurotransmitter_ion_chnl_CS"/>
</dbReference>
<dbReference type="GO" id="GO:0099095">
    <property type="term" value="F:ligand-gated monoatomic anion channel activity"/>
    <property type="evidence" value="ECO:0007669"/>
    <property type="project" value="UniProtKB-ARBA"/>
</dbReference>
<dbReference type="GO" id="GO:0005886">
    <property type="term" value="C:plasma membrane"/>
    <property type="evidence" value="ECO:0007669"/>
    <property type="project" value="UniProtKB-SubCell"/>
</dbReference>
<reference evidence="14" key="1">
    <citation type="submission" date="2020-08" db="EMBL/GenBank/DDBJ databases">
        <title>Multicomponent nature underlies the extraordinary mechanical properties of spider dragline silk.</title>
        <authorList>
            <person name="Kono N."/>
            <person name="Nakamura H."/>
            <person name="Mori M."/>
            <person name="Yoshida Y."/>
            <person name="Ohtoshi R."/>
            <person name="Malay A.D."/>
            <person name="Moran D.A.P."/>
            <person name="Tomita M."/>
            <person name="Numata K."/>
            <person name="Arakawa K."/>
        </authorList>
    </citation>
    <scope>NUCLEOTIDE SEQUENCE</scope>
</reference>
<feature type="transmembrane region" description="Helical" evidence="11">
    <location>
        <begin position="195"/>
        <end position="217"/>
    </location>
</feature>
<dbReference type="InterPro" id="IPR006202">
    <property type="entry name" value="Neur_chan_lig-bd"/>
</dbReference>
<dbReference type="OrthoDB" id="6423975at2759"/>
<dbReference type="GO" id="GO:0004888">
    <property type="term" value="F:transmembrane signaling receptor activity"/>
    <property type="evidence" value="ECO:0007669"/>
    <property type="project" value="InterPro"/>
</dbReference>
<dbReference type="Gene3D" id="2.70.170.10">
    <property type="entry name" value="Neurotransmitter-gated ion-channel ligand-binding domain"/>
    <property type="match status" value="1"/>
</dbReference>
<dbReference type="Pfam" id="PF02932">
    <property type="entry name" value="Neur_chan_memb"/>
    <property type="match status" value="1"/>
</dbReference>
<dbReference type="InterPro" id="IPR006028">
    <property type="entry name" value="GABAA/Glycine_rcpt"/>
</dbReference>
<evidence type="ECO:0000256" key="8">
    <source>
        <dbReference type="ARBA" id="ARBA00023065"/>
    </source>
</evidence>
<keyword evidence="3 11" id="KW-0813">Transport</keyword>
<dbReference type="Pfam" id="PF02931">
    <property type="entry name" value="Neur_chan_LBD"/>
    <property type="match status" value="1"/>
</dbReference>
<dbReference type="InterPro" id="IPR006201">
    <property type="entry name" value="Neur_channel"/>
</dbReference>
<dbReference type="AlphaFoldDB" id="A0A8X6MZN0"/>
<evidence type="ECO:0000313" key="14">
    <source>
        <dbReference type="EMBL" id="GFS86597.1"/>
    </source>
</evidence>
<dbReference type="Proteomes" id="UP000887013">
    <property type="component" value="Unassembled WGS sequence"/>
</dbReference>
<feature type="transmembrane region" description="Helical" evidence="11">
    <location>
        <begin position="260"/>
        <end position="282"/>
    </location>
</feature>
<evidence type="ECO:0000259" key="12">
    <source>
        <dbReference type="Pfam" id="PF02931"/>
    </source>
</evidence>
<accession>A0A8X6MZN0</accession>
<keyword evidence="14" id="KW-0675">Receptor</keyword>
<feature type="domain" description="Neurotransmitter-gated ion-channel transmembrane" evidence="13">
    <location>
        <begin position="202"/>
        <end position="295"/>
    </location>
</feature>
<feature type="transmembrane region" description="Helical" evidence="11">
    <location>
        <begin position="342"/>
        <end position="361"/>
    </location>
</feature>
<dbReference type="InterPro" id="IPR006029">
    <property type="entry name" value="Neurotrans-gated_channel_TM"/>
</dbReference>
<dbReference type="PANTHER" id="PTHR18945">
    <property type="entry name" value="NEUROTRANSMITTER GATED ION CHANNEL"/>
    <property type="match status" value="1"/>
</dbReference>
<keyword evidence="6" id="KW-0732">Signal</keyword>
<dbReference type="PRINTS" id="PR00252">
    <property type="entry name" value="NRIONCHANNEL"/>
</dbReference>
<protein>
    <submittedName>
        <fullName evidence="14">Glycine receptor subunit alphaZ1</fullName>
    </submittedName>
</protein>
<organism evidence="14 15">
    <name type="scientific">Nephila pilipes</name>
    <name type="common">Giant wood spider</name>
    <name type="synonym">Nephila maculata</name>
    <dbReference type="NCBI Taxonomy" id="299642"/>
    <lineage>
        <taxon>Eukaryota</taxon>
        <taxon>Metazoa</taxon>
        <taxon>Ecdysozoa</taxon>
        <taxon>Arthropoda</taxon>
        <taxon>Chelicerata</taxon>
        <taxon>Arachnida</taxon>
        <taxon>Araneae</taxon>
        <taxon>Araneomorphae</taxon>
        <taxon>Entelegynae</taxon>
        <taxon>Araneoidea</taxon>
        <taxon>Nephilidae</taxon>
        <taxon>Nephila</taxon>
    </lineage>
</organism>
<gene>
    <name evidence="14" type="primary">glra1</name>
    <name evidence="14" type="ORF">NPIL_112681</name>
</gene>
<evidence type="ECO:0000256" key="2">
    <source>
        <dbReference type="ARBA" id="ARBA00004236"/>
    </source>
</evidence>
<evidence type="ECO:0000256" key="7">
    <source>
        <dbReference type="ARBA" id="ARBA00022989"/>
    </source>
</evidence>
<keyword evidence="5 11" id="KW-0812">Transmembrane</keyword>
<evidence type="ECO:0000256" key="11">
    <source>
        <dbReference type="RuleBase" id="RU000687"/>
    </source>
</evidence>
<dbReference type="PROSITE" id="PS00236">
    <property type="entry name" value="NEUROTR_ION_CHANNEL"/>
    <property type="match status" value="1"/>
</dbReference>
<evidence type="ECO:0000256" key="3">
    <source>
        <dbReference type="ARBA" id="ARBA00022448"/>
    </source>
</evidence>
<comment type="similarity">
    <text evidence="11">Belongs to the ligand-gated ion channel (TC 1.A.9) family.</text>
</comment>
<dbReference type="InterPro" id="IPR038050">
    <property type="entry name" value="Neuro_actylchol_rec"/>
</dbReference>
<keyword evidence="9 11" id="KW-0472">Membrane</keyword>
<dbReference type="SUPFAM" id="SSF63712">
    <property type="entry name" value="Nicotinic receptor ligand binding domain-like"/>
    <property type="match status" value="1"/>
</dbReference>
<evidence type="ECO:0000313" key="15">
    <source>
        <dbReference type="Proteomes" id="UP000887013"/>
    </source>
</evidence>
<dbReference type="InterPro" id="IPR036734">
    <property type="entry name" value="Neur_chan_lig-bd_sf"/>
</dbReference>
<dbReference type="GO" id="GO:0005230">
    <property type="term" value="F:extracellular ligand-gated monoatomic ion channel activity"/>
    <property type="evidence" value="ECO:0007669"/>
    <property type="project" value="InterPro"/>
</dbReference>
<dbReference type="SUPFAM" id="SSF90112">
    <property type="entry name" value="Neurotransmitter-gated ion-channel transmembrane pore"/>
    <property type="match status" value="1"/>
</dbReference>
<evidence type="ECO:0000256" key="6">
    <source>
        <dbReference type="ARBA" id="ARBA00022729"/>
    </source>
</evidence>
<sequence>MFHVIFYTGSPVEVLCTMHLIDIYKVDDLNMDYRVTIYFRQAWNDSRLSFLEQDIHSVVLNDPKHIWTPDLFFVQEKEGIHHSLIVPNSFIRINPDGEVLYSVKISMTLSCPMDLKKFPHDTQKCVFTAESYGRARDTMELSWDRRKYNQSITVNEHINLLPFEVKSVKESVRHSKFTFGEYDALEISIIFERKIGFFLTRLYIPFLLLVAISWISFWIPPKMIALRLSLLLVILYTMTNIASGISEYQPPTAYANGSNVWIAFCETMVFVAFLEFIAVHIVSRNKEKLKKRLHKNDPEAQRVLDLDDKMNPVMSEATTSAVNMVASRLKCDVLISKRIDTACAVLFPILFVAFNLVYWLVYCTGH</sequence>
<dbReference type="GO" id="GO:0005254">
    <property type="term" value="F:chloride channel activity"/>
    <property type="evidence" value="ECO:0007669"/>
    <property type="project" value="UniProtKB-ARBA"/>
</dbReference>
<evidence type="ECO:0000256" key="9">
    <source>
        <dbReference type="ARBA" id="ARBA00023136"/>
    </source>
</evidence>
<comment type="subcellular location">
    <subcellularLocation>
        <location evidence="2">Cell membrane</location>
    </subcellularLocation>
    <subcellularLocation>
        <location evidence="1">Membrane</location>
        <topology evidence="1">Multi-pass membrane protein</topology>
    </subcellularLocation>
</comment>
<feature type="domain" description="Neurotransmitter-gated ion-channel ligand-binding" evidence="12">
    <location>
        <begin position="9"/>
        <end position="194"/>
    </location>
</feature>
<dbReference type="PRINTS" id="PR00253">
    <property type="entry name" value="GABAARECEPTR"/>
</dbReference>
<feature type="transmembrane region" description="Helical" evidence="11">
    <location>
        <begin position="224"/>
        <end position="245"/>
    </location>
</feature>
<keyword evidence="10 11" id="KW-0407">Ion channel</keyword>